<dbReference type="PANTHER" id="PTHR43343">
    <property type="entry name" value="PEPTIDASE S12"/>
    <property type="match status" value="1"/>
</dbReference>
<dbReference type="AlphaFoldDB" id="A0A2D0MYR6"/>
<dbReference type="SUPFAM" id="SSF50494">
    <property type="entry name" value="Trypsin-like serine proteases"/>
    <property type="match status" value="1"/>
</dbReference>
<sequence>MRSIFTHTLVALFSTAICFMLFSYFFPPQMVIQVNDQRTARIVNYEGEIEKPVNRSPGALSNDLTTVLDFRSISRRVTPAVVNIVSRGATGYRLSGGSGVIISSGGYIITNNHVIQDASKIDVTLNNRRTYSAMVVGKDPQTDLALIKIDEINLQPLSYANSDLVDVGEWVLAVGNPFNLASTVTAGIVSAKARNINILTGSYAVESFIQTDATVNPGNSGGALVNTNGELIGINTAIITESGLSEGYSFAIPSNLVKKVITDLMRYGEVQRAILGVQIDEVTAEIAADKKLPNVAGVLIRNVTEGGGASESDLRAGDVIVSINGVPTPSVPELQEQIARYNPGDRVSLEFYRSGRQVRKDGVQLKKLNEKGIGGQ</sequence>
<dbReference type="FunFam" id="2.40.10.10:FF:000001">
    <property type="entry name" value="Periplasmic serine protease DegS"/>
    <property type="match status" value="1"/>
</dbReference>
<dbReference type="InterPro" id="IPR009003">
    <property type="entry name" value="Peptidase_S1_PA"/>
</dbReference>
<dbReference type="EMBL" id="PDUD01000055">
    <property type="protein sequence ID" value="PHN01414.1"/>
    <property type="molecule type" value="Genomic_DNA"/>
</dbReference>
<dbReference type="GO" id="GO:0006508">
    <property type="term" value="P:proteolysis"/>
    <property type="evidence" value="ECO:0007669"/>
    <property type="project" value="UniProtKB-KW"/>
</dbReference>
<comment type="similarity">
    <text evidence="1">Belongs to the peptidase S1C family.</text>
</comment>
<organism evidence="7 8">
    <name type="scientific">Flavilitoribacter nigricans (strain ATCC 23147 / DSM 23189 / NBRC 102662 / NCIMB 1420 / SS-2)</name>
    <name type="common">Lewinella nigricans</name>
    <dbReference type="NCBI Taxonomy" id="1122177"/>
    <lineage>
        <taxon>Bacteria</taxon>
        <taxon>Pseudomonadati</taxon>
        <taxon>Bacteroidota</taxon>
        <taxon>Saprospiria</taxon>
        <taxon>Saprospirales</taxon>
        <taxon>Lewinellaceae</taxon>
        <taxon>Flavilitoribacter</taxon>
    </lineage>
</organism>
<dbReference type="RefSeq" id="WP_099155162.1">
    <property type="nucleotide sequence ID" value="NZ_PDUD01000055.1"/>
</dbReference>
<dbReference type="Gene3D" id="2.30.42.10">
    <property type="match status" value="1"/>
</dbReference>
<comment type="caution">
    <text evidence="7">The sequence shown here is derived from an EMBL/GenBank/DDBJ whole genome shotgun (WGS) entry which is preliminary data.</text>
</comment>
<dbReference type="Gene3D" id="2.40.10.120">
    <property type="match status" value="1"/>
</dbReference>
<evidence type="ECO:0000313" key="8">
    <source>
        <dbReference type="Proteomes" id="UP000223913"/>
    </source>
</evidence>
<evidence type="ECO:0000256" key="1">
    <source>
        <dbReference type="ARBA" id="ARBA00010541"/>
    </source>
</evidence>
<evidence type="ECO:0000256" key="5">
    <source>
        <dbReference type="SAM" id="Phobius"/>
    </source>
</evidence>
<dbReference type="Pfam" id="PF13180">
    <property type="entry name" value="PDZ_2"/>
    <property type="match status" value="1"/>
</dbReference>
<evidence type="ECO:0000256" key="4">
    <source>
        <dbReference type="ARBA" id="ARBA00022825"/>
    </source>
</evidence>
<dbReference type="InterPro" id="IPR001940">
    <property type="entry name" value="Peptidase_S1C"/>
</dbReference>
<dbReference type="InterPro" id="IPR051201">
    <property type="entry name" value="Chloro_Bact_Ser_Proteases"/>
</dbReference>
<evidence type="ECO:0000256" key="3">
    <source>
        <dbReference type="ARBA" id="ARBA00022801"/>
    </source>
</evidence>
<gene>
    <name evidence="7" type="ORF">CRP01_37140</name>
</gene>
<dbReference type="PRINTS" id="PR00834">
    <property type="entry name" value="PROTEASES2C"/>
</dbReference>
<dbReference type="SMART" id="SM00228">
    <property type="entry name" value="PDZ"/>
    <property type="match status" value="1"/>
</dbReference>
<keyword evidence="5" id="KW-0472">Membrane</keyword>
<keyword evidence="2 7" id="KW-0645">Protease</keyword>
<keyword evidence="3" id="KW-0378">Hydrolase</keyword>
<protein>
    <submittedName>
        <fullName evidence="7">Protease Do</fullName>
    </submittedName>
</protein>
<keyword evidence="4" id="KW-0720">Serine protease</keyword>
<dbReference type="GO" id="GO:0004252">
    <property type="term" value="F:serine-type endopeptidase activity"/>
    <property type="evidence" value="ECO:0007669"/>
    <property type="project" value="InterPro"/>
</dbReference>
<evidence type="ECO:0000259" key="6">
    <source>
        <dbReference type="PROSITE" id="PS50106"/>
    </source>
</evidence>
<dbReference type="Proteomes" id="UP000223913">
    <property type="component" value="Unassembled WGS sequence"/>
</dbReference>
<evidence type="ECO:0000313" key="7">
    <source>
        <dbReference type="EMBL" id="PHN01414.1"/>
    </source>
</evidence>
<accession>A0A2D0MYR6</accession>
<keyword evidence="5" id="KW-1133">Transmembrane helix</keyword>
<dbReference type="InterPro" id="IPR001478">
    <property type="entry name" value="PDZ"/>
</dbReference>
<dbReference type="Pfam" id="PF13365">
    <property type="entry name" value="Trypsin_2"/>
    <property type="match status" value="1"/>
</dbReference>
<keyword evidence="8" id="KW-1185">Reference proteome</keyword>
<keyword evidence="5" id="KW-0812">Transmembrane</keyword>
<dbReference type="PROSITE" id="PS50106">
    <property type="entry name" value="PDZ"/>
    <property type="match status" value="1"/>
</dbReference>
<feature type="transmembrane region" description="Helical" evidence="5">
    <location>
        <begin position="7"/>
        <end position="26"/>
    </location>
</feature>
<feature type="domain" description="PDZ" evidence="6">
    <location>
        <begin position="264"/>
        <end position="355"/>
    </location>
</feature>
<name>A0A2D0MYR6_FLAN2</name>
<dbReference type="OrthoDB" id="9758917at2"/>
<evidence type="ECO:0000256" key="2">
    <source>
        <dbReference type="ARBA" id="ARBA00022670"/>
    </source>
</evidence>
<proteinExistence type="inferred from homology"/>
<reference evidence="7 8" key="1">
    <citation type="submission" date="2017-10" db="EMBL/GenBank/DDBJ databases">
        <title>The draft genome sequence of Lewinella nigricans NBRC 102662.</title>
        <authorList>
            <person name="Wang K."/>
        </authorList>
    </citation>
    <scope>NUCLEOTIDE SEQUENCE [LARGE SCALE GENOMIC DNA]</scope>
    <source>
        <strain evidence="7 8">NBRC 102662</strain>
    </source>
</reference>
<dbReference type="PANTHER" id="PTHR43343:SF3">
    <property type="entry name" value="PROTEASE DO-LIKE 8, CHLOROPLASTIC"/>
    <property type="match status" value="1"/>
</dbReference>
<dbReference type="SUPFAM" id="SSF50156">
    <property type="entry name" value="PDZ domain-like"/>
    <property type="match status" value="1"/>
</dbReference>
<dbReference type="InterPro" id="IPR036034">
    <property type="entry name" value="PDZ_sf"/>
</dbReference>